<evidence type="ECO:0000313" key="3">
    <source>
        <dbReference type="Proteomes" id="UP000807504"/>
    </source>
</evidence>
<dbReference type="PANTHER" id="PTHR38681:SF1">
    <property type="entry name" value="RETROVIRUS-RELATED POL POLYPROTEIN FROM TRANSPOSON 412-LIKE PROTEIN"/>
    <property type="match status" value="1"/>
</dbReference>
<evidence type="ECO:0000313" key="2">
    <source>
        <dbReference type="EMBL" id="KAF8791383.1"/>
    </source>
</evidence>
<gene>
    <name evidence="2" type="ORF">HNY73_006261</name>
</gene>
<keyword evidence="3" id="KW-1185">Reference proteome</keyword>
<sequence>MADKIVEMQPKGEQLAIVQKDSSDVEKHLAKITSLGNQIASMRMERRSRSPKPFQKNRSRSEFFDLPTTEIDPETFVTRSLLEELRPITSKTTRRQKIFVHKDLRSCSHVFVRVNRVKKALEPPYEGPYPVLGRSEKYCEGQEYKHISGYAKTS</sequence>
<protein>
    <submittedName>
        <fullName evidence="2">Uncharacterized protein</fullName>
    </submittedName>
</protein>
<dbReference type="EMBL" id="JABXBU010000011">
    <property type="protein sequence ID" value="KAF8791383.1"/>
    <property type="molecule type" value="Genomic_DNA"/>
</dbReference>
<reference evidence="2" key="1">
    <citation type="journal article" date="2020" name="bioRxiv">
        <title>Chromosome-level reference genome of the European wasp spider Argiope bruennichi: a resource for studies on range expansion and evolutionary adaptation.</title>
        <authorList>
            <person name="Sheffer M.M."/>
            <person name="Hoppe A."/>
            <person name="Krehenwinkel H."/>
            <person name="Uhl G."/>
            <person name="Kuss A.W."/>
            <person name="Jensen L."/>
            <person name="Jensen C."/>
            <person name="Gillespie R.G."/>
            <person name="Hoff K.J."/>
            <person name="Prost S."/>
        </authorList>
    </citation>
    <scope>NUCLEOTIDE SEQUENCE</scope>
</reference>
<proteinExistence type="predicted"/>
<name>A0A8T0FRP9_ARGBR</name>
<accession>A0A8T0FRP9</accession>
<dbReference type="AlphaFoldDB" id="A0A8T0FRP9"/>
<organism evidence="2 3">
    <name type="scientific">Argiope bruennichi</name>
    <name type="common">Wasp spider</name>
    <name type="synonym">Aranea bruennichi</name>
    <dbReference type="NCBI Taxonomy" id="94029"/>
    <lineage>
        <taxon>Eukaryota</taxon>
        <taxon>Metazoa</taxon>
        <taxon>Ecdysozoa</taxon>
        <taxon>Arthropoda</taxon>
        <taxon>Chelicerata</taxon>
        <taxon>Arachnida</taxon>
        <taxon>Araneae</taxon>
        <taxon>Araneomorphae</taxon>
        <taxon>Entelegynae</taxon>
        <taxon>Araneoidea</taxon>
        <taxon>Araneidae</taxon>
        <taxon>Argiope</taxon>
    </lineage>
</organism>
<dbReference type="Proteomes" id="UP000807504">
    <property type="component" value="Unassembled WGS sequence"/>
</dbReference>
<feature type="region of interest" description="Disordered" evidence="1">
    <location>
        <begin position="41"/>
        <end position="61"/>
    </location>
</feature>
<reference evidence="2" key="2">
    <citation type="submission" date="2020-06" db="EMBL/GenBank/DDBJ databases">
        <authorList>
            <person name="Sheffer M."/>
        </authorList>
    </citation>
    <scope>NUCLEOTIDE SEQUENCE</scope>
</reference>
<evidence type="ECO:0000256" key="1">
    <source>
        <dbReference type="SAM" id="MobiDB-lite"/>
    </source>
</evidence>
<comment type="caution">
    <text evidence="2">The sequence shown here is derived from an EMBL/GenBank/DDBJ whole genome shotgun (WGS) entry which is preliminary data.</text>
</comment>
<dbReference type="PANTHER" id="PTHR38681">
    <property type="entry name" value="RETROVIRUS-RELATED POL POLYPROTEIN FROM TRANSPOSON 412-LIKE PROTEIN-RELATED"/>
    <property type="match status" value="1"/>
</dbReference>